<name>A0A1Y2K8V5_9PROT</name>
<evidence type="ECO:0000313" key="7">
    <source>
        <dbReference type="Proteomes" id="UP000194003"/>
    </source>
</evidence>
<dbReference type="AlphaFoldDB" id="A0A1Y2K8V5"/>
<accession>A0A1Y2K8V5</accession>
<comment type="similarity">
    <text evidence="1">Belongs to the glycosyltransferase 2 family.</text>
</comment>
<proteinExistence type="inferred from homology"/>
<keyword evidence="2" id="KW-0328">Glycosyltransferase</keyword>
<evidence type="ECO:0000256" key="3">
    <source>
        <dbReference type="ARBA" id="ARBA00022679"/>
    </source>
</evidence>
<evidence type="ECO:0000259" key="5">
    <source>
        <dbReference type="Pfam" id="PF00535"/>
    </source>
</evidence>
<feature type="domain" description="Glycosyltransferase 2-like" evidence="5">
    <location>
        <begin position="2"/>
        <end position="120"/>
    </location>
</feature>
<dbReference type="PANTHER" id="PTHR43685:SF5">
    <property type="entry name" value="GLYCOSYLTRANSFERASE EPSE-RELATED"/>
    <property type="match status" value="1"/>
</dbReference>
<comment type="caution">
    <text evidence="6">The sequence shown here is derived from an EMBL/GenBank/DDBJ whole genome shotgun (WGS) entry which is preliminary data.</text>
</comment>
<dbReference type="Proteomes" id="UP000194003">
    <property type="component" value="Unassembled WGS sequence"/>
</dbReference>
<keyword evidence="4" id="KW-0175">Coiled coil</keyword>
<dbReference type="EMBL" id="LVJN01000015">
    <property type="protein sequence ID" value="OSM07112.1"/>
    <property type="molecule type" value="Genomic_DNA"/>
</dbReference>
<dbReference type="Gene3D" id="3.90.550.10">
    <property type="entry name" value="Spore Coat Polysaccharide Biosynthesis Protein SpsA, Chain A"/>
    <property type="match status" value="1"/>
</dbReference>
<dbReference type="InterPro" id="IPR050834">
    <property type="entry name" value="Glycosyltransf_2"/>
</dbReference>
<evidence type="ECO:0000256" key="4">
    <source>
        <dbReference type="SAM" id="Coils"/>
    </source>
</evidence>
<organism evidence="6 7">
    <name type="scientific">Magnetofaba australis IT-1</name>
    <dbReference type="NCBI Taxonomy" id="1434232"/>
    <lineage>
        <taxon>Bacteria</taxon>
        <taxon>Pseudomonadati</taxon>
        <taxon>Pseudomonadota</taxon>
        <taxon>Magnetococcia</taxon>
        <taxon>Magnetococcales</taxon>
        <taxon>Magnetococcaceae</taxon>
        <taxon>Magnetofaba</taxon>
    </lineage>
</organism>
<reference evidence="6 7" key="1">
    <citation type="journal article" date="2016" name="BMC Genomics">
        <title>Combined genomic and structural analyses of a cultured magnetotactic bacterium reveals its niche adaptation to a dynamic environment.</title>
        <authorList>
            <person name="Araujo A.C."/>
            <person name="Morillo V."/>
            <person name="Cypriano J."/>
            <person name="Teixeira L.C."/>
            <person name="Leao P."/>
            <person name="Lyra S."/>
            <person name="Almeida L.G."/>
            <person name="Bazylinski D.A."/>
            <person name="Vasconcellos A.T."/>
            <person name="Abreu F."/>
            <person name="Lins U."/>
        </authorList>
    </citation>
    <scope>NUCLEOTIDE SEQUENCE [LARGE SCALE GENOMIC DNA]</scope>
    <source>
        <strain evidence="6 7">IT-1</strain>
    </source>
</reference>
<dbReference type="InterPro" id="IPR029044">
    <property type="entry name" value="Nucleotide-diphossugar_trans"/>
</dbReference>
<evidence type="ECO:0000256" key="2">
    <source>
        <dbReference type="ARBA" id="ARBA00022676"/>
    </source>
</evidence>
<keyword evidence="7" id="KW-1185">Reference proteome</keyword>
<dbReference type="GO" id="GO:0016757">
    <property type="term" value="F:glycosyltransferase activity"/>
    <property type="evidence" value="ECO:0007669"/>
    <property type="project" value="UniProtKB-KW"/>
</dbReference>
<dbReference type="CDD" id="cd00761">
    <property type="entry name" value="Glyco_tranf_GTA_type"/>
    <property type="match status" value="1"/>
</dbReference>
<protein>
    <submittedName>
        <fullName evidence="6">Putative family 2 glycosyl transferase</fullName>
    </submittedName>
</protein>
<gene>
    <name evidence="6" type="ORF">MAIT1_03976</name>
</gene>
<dbReference type="PANTHER" id="PTHR43685">
    <property type="entry name" value="GLYCOSYLTRANSFERASE"/>
    <property type="match status" value="1"/>
</dbReference>
<evidence type="ECO:0000313" key="6">
    <source>
        <dbReference type="EMBL" id="OSM07112.1"/>
    </source>
</evidence>
<feature type="coiled-coil region" evidence="4">
    <location>
        <begin position="213"/>
        <end position="240"/>
    </location>
</feature>
<sequence length="322" mass="34839">MLMPAYNAAATLEAAVASILTQSFGDFELLVVNDGSSDDTGALLDELARRDGRIRVIHQHNQGVVRSLNTLLEQARAPLLARMDADDQCDSERFAKQIAYLQAHPQTGMVATGVLEIAPNGLPFRSVCHPDDPALLASMLAAGRNPVAHGSVMLRRSVLAQLEEPRYRLAAASEDRDLWARLAAISAVGMLCEPLYLLRRGGGSVSFRAAQVRERYLGEVGETEEQIQRIEADLSAAITDADPTAGAQGYDLYLNGKAFYAHGRYGEARACFSALLGDPRWRKRGAAFLALAWLGPLGRGALRGYQRLFSAKARLGCPGLGY</sequence>
<dbReference type="SUPFAM" id="SSF53448">
    <property type="entry name" value="Nucleotide-diphospho-sugar transferases"/>
    <property type="match status" value="1"/>
</dbReference>
<dbReference type="InterPro" id="IPR001173">
    <property type="entry name" value="Glyco_trans_2-like"/>
</dbReference>
<dbReference type="STRING" id="1434232.MAIT1_03976"/>
<keyword evidence="3 6" id="KW-0808">Transferase</keyword>
<dbReference type="Pfam" id="PF00535">
    <property type="entry name" value="Glycos_transf_2"/>
    <property type="match status" value="1"/>
</dbReference>
<evidence type="ECO:0000256" key="1">
    <source>
        <dbReference type="ARBA" id="ARBA00006739"/>
    </source>
</evidence>